<protein>
    <submittedName>
        <fullName evidence="1">Uncharacterized protein</fullName>
    </submittedName>
</protein>
<evidence type="ECO:0000313" key="1">
    <source>
        <dbReference type="EMBL" id="MBV7275925.1"/>
    </source>
</evidence>
<keyword evidence="2" id="KW-1185">Reference proteome</keyword>
<reference evidence="1" key="1">
    <citation type="submission" date="2020-12" db="EMBL/GenBank/DDBJ databases">
        <title>Clostridium thailandense sp. nov., a novel acetogenic bacterium isolated from peat land soil in Thailand.</title>
        <authorList>
            <person name="Chaikitkaew S."/>
            <person name="Birkeland N.K."/>
        </authorList>
    </citation>
    <scope>NUCLEOTIDE SEQUENCE</scope>
    <source>
        <strain evidence="1">PL3</strain>
    </source>
</reference>
<dbReference type="Proteomes" id="UP000694308">
    <property type="component" value="Unassembled WGS sequence"/>
</dbReference>
<dbReference type="AlphaFoldDB" id="A0A949TP11"/>
<sequence length="158" mass="17106">MGFFSGIVSAVKSIVSSVKGVISAVGKALTTGKPSDVNNAITQIDNTINEVDKLIKLLEGPKKQKITTGAEDSGILPTWDEIKARWNNAVNCDLKIASDTIRNAFNELGNEVSNKYNEIKNDVINEYTYFSNELNNSLGLAYQGTDEAGKASHLIPEN</sequence>
<dbReference type="EMBL" id="JAEEGC010000141">
    <property type="protein sequence ID" value="MBV7275925.1"/>
    <property type="molecule type" value="Genomic_DNA"/>
</dbReference>
<gene>
    <name evidence="1" type="ORF">I6U48_23815</name>
</gene>
<comment type="caution">
    <text evidence="1">The sequence shown here is derived from an EMBL/GenBank/DDBJ whole genome shotgun (WGS) entry which is preliminary data.</text>
</comment>
<name>A0A949TP11_9CLOT</name>
<evidence type="ECO:0000313" key="2">
    <source>
        <dbReference type="Proteomes" id="UP000694308"/>
    </source>
</evidence>
<organism evidence="1 2">
    <name type="scientific">Clostridium thailandense</name>
    <dbReference type="NCBI Taxonomy" id="2794346"/>
    <lineage>
        <taxon>Bacteria</taxon>
        <taxon>Bacillati</taxon>
        <taxon>Bacillota</taxon>
        <taxon>Clostridia</taxon>
        <taxon>Eubacteriales</taxon>
        <taxon>Clostridiaceae</taxon>
        <taxon>Clostridium</taxon>
    </lineage>
</organism>
<feature type="non-terminal residue" evidence="1">
    <location>
        <position position="158"/>
    </location>
</feature>
<dbReference type="RefSeq" id="WP_218322972.1">
    <property type="nucleotide sequence ID" value="NZ_JAEEGC010000141.1"/>
</dbReference>
<accession>A0A949TP11</accession>
<proteinExistence type="predicted"/>